<gene>
    <name evidence="1" type="ORF">QLQ22_23490</name>
</gene>
<evidence type="ECO:0000313" key="2">
    <source>
        <dbReference type="Proteomes" id="UP001226091"/>
    </source>
</evidence>
<proteinExistence type="predicted"/>
<sequence length="739" mass="85247">MKKMTSRLLLQYIFSYLIIFFVPFSVMALILYHNSVSSIREEIELSNLHNLNHVKNLTDNRMQELSKIGTLISYDPNLTPYMIKMKENHPEAKKSLDKYKENSSIITDLYLYYNEQDHIYSSEGLMSTNTFIEYKTTYTEMKTFLMDIESSTYPFISNNLKLSNNTTAYIYPLPSGAVKQYGSVIFKLKDSFFKDMINNILGTYEGKVFILDHNNKVIATNNRYSETIDLNQIEKIASSKKSFIGELKIDGNSYSISSVNSERSNWSFVAAIPTEQFYGKVSKFSTFIWLIILGIATAASILAIMLGLYQYRPIKKIIEFIKNKDESLQFSSNNELDTVRSTLENIYLNQEQLNKIVLHQEPLVRDQCLMMLLQGQMDKYMQSEGLLESLNIQIDGPYSFVFTTELTSRQLSTIDMKKLELSSSSLIKEVTIFSVELINNKTMVYVANGNSDNPSVKERLINEFQRILMKHNPNPKIGVGETYKGINHINRSFIEASAALEFAKLSEKRDIIAFTEIDELNEKMWIPKEYLLKLSMSYKQGDAEIASETIITLFNWLRDNSSSIHLLKGMTYDVVNTITKTVNDMNVPCNFGKIYQLIERQSFIEIEKNLIEMTIDICAEISKTKESQKNQLEQNILDYLSNHYAEYELSLEGMAEQFGLSSSYLSRFIKEQTGTTFSQYVWNLRTDEVKKQLLQTNSSIKKIISEVGYIDVPNFIRKFKNSEGITPGQFRKLYTKTTE</sequence>
<keyword evidence="2" id="KW-1185">Reference proteome</keyword>
<protein>
    <submittedName>
        <fullName evidence="1">AraC family transcriptional regulator</fullName>
    </submittedName>
</protein>
<name>A0ACD4RBP6_9BACI</name>
<organism evidence="1 2">
    <name type="scientific">Metabacillus hrfriensis</name>
    <dbReference type="NCBI Taxonomy" id="3048891"/>
    <lineage>
        <taxon>Bacteria</taxon>
        <taxon>Bacillati</taxon>
        <taxon>Bacillota</taxon>
        <taxon>Bacilli</taxon>
        <taxon>Bacillales</taxon>
        <taxon>Bacillaceae</taxon>
        <taxon>Metabacillus</taxon>
    </lineage>
</organism>
<evidence type="ECO:0000313" key="1">
    <source>
        <dbReference type="EMBL" id="WHZ57572.1"/>
    </source>
</evidence>
<dbReference type="Proteomes" id="UP001226091">
    <property type="component" value="Chromosome"/>
</dbReference>
<accession>A0ACD4RBP6</accession>
<reference evidence="2" key="1">
    <citation type="journal article" date="2025" name="Aquaculture">
        <title>Assessment of the bioflocculant production and safety properties of Metabacillus hrfriensis sp. nov. based on phenotypic and whole-genome sequencing analysis.</title>
        <authorList>
            <person name="Zhang R."/>
            <person name="Zhao Z."/>
            <person name="Luo L."/>
            <person name="Wang S."/>
            <person name="Guo K."/>
            <person name="Xu W."/>
        </authorList>
    </citation>
    <scope>NUCLEOTIDE SEQUENCE [LARGE SCALE GENOMIC DNA]</scope>
    <source>
        <strain evidence="2">CT-WN-B3</strain>
    </source>
</reference>
<dbReference type="EMBL" id="CP126116">
    <property type="protein sequence ID" value="WHZ57572.1"/>
    <property type="molecule type" value="Genomic_DNA"/>
</dbReference>